<dbReference type="PANTHER" id="PTHR21599">
    <property type="entry name" value="GLYCERATE KINASE"/>
    <property type="match status" value="1"/>
</dbReference>
<evidence type="ECO:0000256" key="3">
    <source>
        <dbReference type="ARBA" id="ARBA00022777"/>
    </source>
</evidence>
<proteinExistence type="inferred from homology"/>
<dbReference type="RefSeq" id="WP_286976339.1">
    <property type="nucleotide sequence ID" value="NZ_PFNG01000104.1"/>
</dbReference>
<feature type="non-terminal residue" evidence="4">
    <location>
        <position position="1"/>
    </location>
</feature>
<sequence>AKAPFGILADGTAVIEMAKASGFELVPAARRDPTVTTTYGTGELIEAALDFECRRFIVGIGGSATCDAGIGAAQALGVKILKEDGSGVGFGGGELVTIARIDVSTIDPRVRDAQVLVAGDVKNPLYGPYGAAHVFAPQKGASPEQVFLLEQGLIHFADVVHRDLGIDVSELSGGGAAGGLGAGLVAFLHATIRPGVELVMEAVGLRDKVRGADLVITGEGQVDAQSVYGKVPGGVAGLACEYGVKTIVIAGKLGDGYEQLYDSGISEMYALETIAGSLDAAINRPIPSIKEAASRIATKLRAW</sequence>
<dbReference type="InterPro" id="IPR018197">
    <property type="entry name" value="Glycerate_kinase_RE-like"/>
</dbReference>
<evidence type="ECO:0000256" key="2">
    <source>
        <dbReference type="ARBA" id="ARBA00022679"/>
    </source>
</evidence>
<reference evidence="5" key="1">
    <citation type="submission" date="2017-09" db="EMBL/GenBank/DDBJ databases">
        <title>Depth-based differentiation of microbial function through sediment-hosted aquifers and enrichment of novel symbionts in the deep terrestrial subsurface.</title>
        <authorList>
            <person name="Probst A.J."/>
            <person name="Ladd B."/>
            <person name="Jarett J.K."/>
            <person name="Geller-Mcgrath D.E."/>
            <person name="Sieber C.M.K."/>
            <person name="Emerson J.B."/>
            <person name="Anantharaman K."/>
            <person name="Thomas B.C."/>
            <person name="Malmstrom R."/>
            <person name="Stieglmeier M."/>
            <person name="Klingl A."/>
            <person name="Woyke T."/>
            <person name="Ryan C.M."/>
            <person name="Banfield J.F."/>
        </authorList>
    </citation>
    <scope>NUCLEOTIDE SEQUENCE [LARGE SCALE GENOMIC DNA]</scope>
</reference>
<dbReference type="InterPro" id="IPR036129">
    <property type="entry name" value="Glycerate_kinase_sf"/>
</dbReference>
<dbReference type="Gene3D" id="3.40.50.10350">
    <property type="entry name" value="Glycerate kinase, domain 1"/>
    <property type="match status" value="1"/>
</dbReference>
<organism evidence="4 5">
    <name type="scientific">Candidatus Aquicultor secundus</name>
    <dbReference type="NCBI Taxonomy" id="1973895"/>
    <lineage>
        <taxon>Bacteria</taxon>
        <taxon>Bacillati</taxon>
        <taxon>Actinomycetota</taxon>
        <taxon>Candidatus Aquicultoria</taxon>
        <taxon>Candidatus Aquicultorales</taxon>
        <taxon>Candidatus Aquicultoraceae</taxon>
        <taxon>Candidatus Aquicultor</taxon>
    </lineage>
</organism>
<dbReference type="Gene3D" id="3.90.1510.10">
    <property type="entry name" value="Glycerate kinase, domain 2"/>
    <property type="match status" value="1"/>
</dbReference>
<dbReference type="SUPFAM" id="SSF110738">
    <property type="entry name" value="Glycerate kinase I"/>
    <property type="match status" value="1"/>
</dbReference>
<dbReference type="EMBL" id="PFNG01000104">
    <property type="protein sequence ID" value="PIZ40009.1"/>
    <property type="molecule type" value="Genomic_DNA"/>
</dbReference>
<evidence type="ECO:0000313" key="4">
    <source>
        <dbReference type="EMBL" id="PIZ40009.1"/>
    </source>
</evidence>
<protein>
    <submittedName>
        <fullName evidence="4">Glycerate kinase</fullName>
    </submittedName>
</protein>
<dbReference type="PANTHER" id="PTHR21599:SF0">
    <property type="entry name" value="GLYCERATE KINASE"/>
    <property type="match status" value="1"/>
</dbReference>
<accession>A0A2M7T8N4</accession>
<evidence type="ECO:0000256" key="1">
    <source>
        <dbReference type="ARBA" id="ARBA00006284"/>
    </source>
</evidence>
<dbReference type="GO" id="GO:0031388">
    <property type="term" value="P:organic acid phosphorylation"/>
    <property type="evidence" value="ECO:0007669"/>
    <property type="project" value="InterPro"/>
</dbReference>
<comment type="caution">
    <text evidence="4">The sequence shown here is derived from an EMBL/GenBank/DDBJ whole genome shotgun (WGS) entry which is preliminary data.</text>
</comment>
<dbReference type="InterPro" id="IPR018193">
    <property type="entry name" value="Glyc_kinase_flavodox-like_fold"/>
</dbReference>
<evidence type="ECO:0000313" key="5">
    <source>
        <dbReference type="Proteomes" id="UP000230956"/>
    </source>
</evidence>
<name>A0A2M7T8N4_9ACTN</name>
<keyword evidence="2" id="KW-0808">Transferase</keyword>
<dbReference type="InterPro" id="IPR004381">
    <property type="entry name" value="Glycerate_kinase"/>
</dbReference>
<comment type="similarity">
    <text evidence="1">Belongs to the glycerate kinase type-1 family.</text>
</comment>
<dbReference type="NCBIfam" id="TIGR00045">
    <property type="entry name" value="glycerate kinase"/>
    <property type="match status" value="1"/>
</dbReference>
<keyword evidence="3 4" id="KW-0418">Kinase</keyword>
<dbReference type="Proteomes" id="UP000230956">
    <property type="component" value="Unassembled WGS sequence"/>
</dbReference>
<gene>
    <name evidence="4" type="ORF">COY37_04435</name>
</gene>
<dbReference type="GO" id="GO:0008887">
    <property type="term" value="F:glycerate kinase activity"/>
    <property type="evidence" value="ECO:0007669"/>
    <property type="project" value="InterPro"/>
</dbReference>
<dbReference type="AlphaFoldDB" id="A0A2M7T8N4"/>
<dbReference type="Pfam" id="PF02595">
    <property type="entry name" value="Gly_kinase"/>
    <property type="match status" value="1"/>
</dbReference>